<keyword evidence="3" id="KW-1185">Reference proteome</keyword>
<dbReference type="SUPFAM" id="SSF51735">
    <property type="entry name" value="NAD(P)-binding Rossmann-fold domains"/>
    <property type="match status" value="1"/>
</dbReference>
<dbReference type="SMART" id="SM00829">
    <property type="entry name" value="PKS_ER"/>
    <property type="match status" value="1"/>
</dbReference>
<proteinExistence type="predicted"/>
<dbReference type="PANTHER" id="PTHR11695">
    <property type="entry name" value="ALCOHOL DEHYDROGENASE RELATED"/>
    <property type="match status" value="1"/>
</dbReference>
<dbReference type="AlphaFoldDB" id="A0A1W2BZV3"/>
<dbReference type="InterPro" id="IPR013154">
    <property type="entry name" value="ADH-like_N"/>
</dbReference>
<feature type="domain" description="Enoyl reductase (ER)" evidence="1">
    <location>
        <begin position="11"/>
        <end position="320"/>
    </location>
</feature>
<evidence type="ECO:0000259" key="1">
    <source>
        <dbReference type="SMART" id="SM00829"/>
    </source>
</evidence>
<gene>
    <name evidence="2" type="ORF">SAMN06295998_105121</name>
</gene>
<dbReference type="Gene3D" id="3.40.50.720">
    <property type="entry name" value="NAD(P)-binding Rossmann-like Domain"/>
    <property type="match status" value="1"/>
</dbReference>
<dbReference type="InterPro" id="IPR036291">
    <property type="entry name" value="NAD(P)-bd_dom_sf"/>
</dbReference>
<dbReference type="Gene3D" id="3.90.180.10">
    <property type="entry name" value="Medium-chain alcohol dehydrogenases, catalytic domain"/>
    <property type="match status" value="1"/>
</dbReference>
<dbReference type="Proteomes" id="UP000192330">
    <property type="component" value="Unassembled WGS sequence"/>
</dbReference>
<dbReference type="GO" id="GO:0008270">
    <property type="term" value="F:zinc ion binding"/>
    <property type="evidence" value="ECO:0007669"/>
    <property type="project" value="InterPro"/>
</dbReference>
<dbReference type="CDD" id="cd08267">
    <property type="entry name" value="MDR1"/>
    <property type="match status" value="1"/>
</dbReference>
<dbReference type="InterPro" id="IPR011032">
    <property type="entry name" value="GroES-like_sf"/>
</dbReference>
<dbReference type="PROSITE" id="PS01162">
    <property type="entry name" value="QOR_ZETA_CRYSTAL"/>
    <property type="match status" value="1"/>
</dbReference>
<sequence>MMKAIVQDHYGPPRVLRMAEVPQPAPTEDELLIKVVASSVTTADWRMRAAEFPGVLAVPGRLMFGLFRPRNKILGGVFAGKVVEAGQDVDGFAPGDRVFGVSGKGAHAEFLTIAQDGAVVHTPDTITDEEAAATPFGALSALVFLRDFARITPGQSVLIVGASGGVGSYAVQIAKRMGAHVTGVASAANHLLLRNLGADEMIDYRAEDFTDATNRYDVVFDTVGATDFKSIRGALKPKGQFIPLNFGMKELWQALWARFHGGRRIRIGVSGDRREDMQLLAGWLSAGDLRAVVDTVYPMADFAEAHSAVETRHRKGTVVLRMSSTEAKPAAPAA</sequence>
<dbReference type="STRING" id="1387277.SAMN06295998_105121"/>
<name>A0A1W2BZV3_9RHOB</name>
<protein>
    <submittedName>
        <fullName evidence="2">NADPH:quinone reductase</fullName>
    </submittedName>
</protein>
<accession>A0A1W2BZV3</accession>
<reference evidence="2 3" key="1">
    <citation type="submission" date="2017-04" db="EMBL/GenBank/DDBJ databases">
        <authorList>
            <person name="Afonso C.L."/>
            <person name="Miller P.J."/>
            <person name="Scott M.A."/>
            <person name="Spackman E."/>
            <person name="Goraichik I."/>
            <person name="Dimitrov K.M."/>
            <person name="Suarez D.L."/>
            <person name="Swayne D.E."/>
        </authorList>
    </citation>
    <scope>NUCLEOTIDE SEQUENCE [LARGE SCALE GENOMIC DNA]</scope>
    <source>
        <strain evidence="2 3">CGMCC 1.12644</strain>
    </source>
</reference>
<dbReference type="InterPro" id="IPR002364">
    <property type="entry name" value="Quin_OxRdtase/zeta-crystal_CS"/>
</dbReference>
<dbReference type="GO" id="GO:0016491">
    <property type="term" value="F:oxidoreductase activity"/>
    <property type="evidence" value="ECO:0007669"/>
    <property type="project" value="InterPro"/>
</dbReference>
<dbReference type="EMBL" id="FWYD01000005">
    <property type="protein sequence ID" value="SMC77988.1"/>
    <property type="molecule type" value="Genomic_DNA"/>
</dbReference>
<organism evidence="2 3">
    <name type="scientific">Primorskyibacter flagellatus</name>
    <dbReference type="NCBI Taxonomy" id="1387277"/>
    <lineage>
        <taxon>Bacteria</taxon>
        <taxon>Pseudomonadati</taxon>
        <taxon>Pseudomonadota</taxon>
        <taxon>Alphaproteobacteria</taxon>
        <taxon>Rhodobacterales</taxon>
        <taxon>Roseobacteraceae</taxon>
        <taxon>Primorskyibacter</taxon>
    </lineage>
</organism>
<dbReference type="InterPro" id="IPR050700">
    <property type="entry name" value="YIM1/Zinc_Alcohol_DH_Fams"/>
</dbReference>
<evidence type="ECO:0000313" key="3">
    <source>
        <dbReference type="Proteomes" id="UP000192330"/>
    </source>
</evidence>
<dbReference type="PANTHER" id="PTHR11695:SF648">
    <property type="entry name" value="ZINC-BINDING OXIDOREDUCTASE"/>
    <property type="match status" value="1"/>
</dbReference>
<dbReference type="Pfam" id="PF13602">
    <property type="entry name" value="ADH_zinc_N_2"/>
    <property type="match status" value="1"/>
</dbReference>
<dbReference type="SUPFAM" id="SSF50129">
    <property type="entry name" value="GroES-like"/>
    <property type="match status" value="1"/>
</dbReference>
<evidence type="ECO:0000313" key="2">
    <source>
        <dbReference type="EMBL" id="SMC77988.1"/>
    </source>
</evidence>
<dbReference type="Pfam" id="PF08240">
    <property type="entry name" value="ADH_N"/>
    <property type="match status" value="1"/>
</dbReference>
<dbReference type="InterPro" id="IPR020843">
    <property type="entry name" value="ER"/>
</dbReference>